<evidence type="ECO:0000313" key="2">
    <source>
        <dbReference type="Proteomes" id="UP000322667"/>
    </source>
</evidence>
<sequence length="126" mass="13798">MVPERLLPSRSTSKSDFALHNSLGIEPDNLLLLKLRCLSLEQFSISGGMLPEKWLFESSKDSTWVHFPSQGGSGPESWFVSAENVSIGKLESSSGKDPDSELKDSINIIKFRQFPSSAGIEPLSSV</sequence>
<dbReference type="EMBL" id="CM017617">
    <property type="protein sequence ID" value="TYI14385.1"/>
    <property type="molecule type" value="Genomic_DNA"/>
</dbReference>
<dbReference type="AlphaFoldDB" id="A0A5D2PGC5"/>
<organism evidence="1 2">
    <name type="scientific">Gossypium tomentosum</name>
    <name type="common">Hawaiian cotton</name>
    <name type="synonym">Gossypium sandvicense</name>
    <dbReference type="NCBI Taxonomy" id="34277"/>
    <lineage>
        <taxon>Eukaryota</taxon>
        <taxon>Viridiplantae</taxon>
        <taxon>Streptophyta</taxon>
        <taxon>Embryophyta</taxon>
        <taxon>Tracheophyta</taxon>
        <taxon>Spermatophyta</taxon>
        <taxon>Magnoliopsida</taxon>
        <taxon>eudicotyledons</taxon>
        <taxon>Gunneridae</taxon>
        <taxon>Pentapetalae</taxon>
        <taxon>rosids</taxon>
        <taxon>malvids</taxon>
        <taxon>Malvales</taxon>
        <taxon>Malvaceae</taxon>
        <taxon>Malvoideae</taxon>
        <taxon>Gossypium</taxon>
    </lineage>
</organism>
<name>A0A5D2PGC5_GOSTO</name>
<keyword evidence="2" id="KW-1185">Reference proteome</keyword>
<accession>A0A5D2PGC5</accession>
<reference evidence="1 2" key="1">
    <citation type="submission" date="2019-07" db="EMBL/GenBank/DDBJ databases">
        <title>WGS assembly of Gossypium tomentosum.</title>
        <authorList>
            <person name="Chen Z.J."/>
            <person name="Sreedasyam A."/>
            <person name="Ando A."/>
            <person name="Song Q."/>
            <person name="De L."/>
            <person name="Hulse-Kemp A."/>
            <person name="Ding M."/>
            <person name="Ye W."/>
            <person name="Kirkbride R."/>
            <person name="Jenkins J."/>
            <person name="Plott C."/>
            <person name="Lovell J."/>
            <person name="Lin Y.-M."/>
            <person name="Vaughn R."/>
            <person name="Liu B."/>
            <person name="Li W."/>
            <person name="Simpson S."/>
            <person name="Scheffler B."/>
            <person name="Saski C."/>
            <person name="Grover C."/>
            <person name="Hu G."/>
            <person name="Conover J."/>
            <person name="Carlson J."/>
            <person name="Shu S."/>
            <person name="Boston L."/>
            <person name="Williams M."/>
            <person name="Peterson D."/>
            <person name="Mcgee K."/>
            <person name="Jones D."/>
            <person name="Wendel J."/>
            <person name="Stelly D."/>
            <person name="Grimwood J."/>
            <person name="Schmutz J."/>
        </authorList>
    </citation>
    <scope>NUCLEOTIDE SEQUENCE [LARGE SCALE GENOMIC DNA]</scope>
    <source>
        <strain evidence="1">7179.01</strain>
    </source>
</reference>
<proteinExistence type="predicted"/>
<protein>
    <submittedName>
        <fullName evidence="1">Uncharacterized protein</fullName>
    </submittedName>
</protein>
<gene>
    <name evidence="1" type="ORF">ES332_A08G117500v1</name>
</gene>
<dbReference type="Proteomes" id="UP000322667">
    <property type="component" value="Chromosome A08"/>
</dbReference>
<evidence type="ECO:0000313" key="1">
    <source>
        <dbReference type="EMBL" id="TYI14385.1"/>
    </source>
</evidence>